<dbReference type="RefSeq" id="WP_229696768.1">
    <property type="nucleotide sequence ID" value="NZ_BMNG01000003.1"/>
</dbReference>
<accession>A0ABQ2LKT6</accession>
<evidence type="ECO:0000313" key="2">
    <source>
        <dbReference type="EMBL" id="GGO39088.1"/>
    </source>
</evidence>
<sequence>MREAIHGKGAFRKELPTRLAKGPDKDWDGFLHFAEGIVLVGLALGWAYMGVDQEKPLYIGGGLVLAVALLVGTLFVVRDDAREKAVERAGLPRADYFWLPARYCGGCESVFCPQGEPWRGVLTPEQFKRLVWSEAGYADQLAAGDKAKDAEVPPGTVVGR</sequence>
<feature type="transmembrane region" description="Helical" evidence="1">
    <location>
        <begin position="57"/>
        <end position="77"/>
    </location>
</feature>
<keyword evidence="1" id="KW-0812">Transmembrane</keyword>
<comment type="caution">
    <text evidence="2">The sequence shown here is derived from an EMBL/GenBank/DDBJ whole genome shotgun (WGS) entry which is preliminary data.</text>
</comment>
<keyword evidence="1" id="KW-1133">Transmembrane helix</keyword>
<keyword evidence="3" id="KW-1185">Reference proteome</keyword>
<dbReference type="Proteomes" id="UP000656881">
    <property type="component" value="Unassembled WGS sequence"/>
</dbReference>
<dbReference type="EMBL" id="BMNG01000003">
    <property type="protein sequence ID" value="GGO39088.1"/>
    <property type="molecule type" value="Genomic_DNA"/>
</dbReference>
<proteinExistence type="predicted"/>
<gene>
    <name evidence="2" type="ORF">GCM10012286_15050</name>
</gene>
<evidence type="ECO:0000313" key="3">
    <source>
        <dbReference type="Proteomes" id="UP000656881"/>
    </source>
</evidence>
<protein>
    <submittedName>
        <fullName evidence="2">Uncharacterized protein</fullName>
    </submittedName>
</protein>
<evidence type="ECO:0000256" key="1">
    <source>
        <dbReference type="SAM" id="Phobius"/>
    </source>
</evidence>
<feature type="transmembrane region" description="Helical" evidence="1">
    <location>
        <begin position="30"/>
        <end position="51"/>
    </location>
</feature>
<name>A0ABQ2LKT6_9ACTN</name>
<reference evidence="3" key="1">
    <citation type="journal article" date="2019" name="Int. J. Syst. Evol. Microbiol.">
        <title>The Global Catalogue of Microorganisms (GCM) 10K type strain sequencing project: providing services to taxonomists for standard genome sequencing and annotation.</title>
        <authorList>
            <consortium name="The Broad Institute Genomics Platform"/>
            <consortium name="The Broad Institute Genome Sequencing Center for Infectious Disease"/>
            <person name="Wu L."/>
            <person name="Ma J."/>
        </authorList>
    </citation>
    <scope>NUCLEOTIDE SEQUENCE [LARGE SCALE GENOMIC DNA]</scope>
    <source>
        <strain evidence="3">CGMCC 4.7349</strain>
    </source>
</reference>
<keyword evidence="1" id="KW-0472">Membrane</keyword>
<organism evidence="2 3">
    <name type="scientific">Streptomyces lasiicapitis</name>
    <dbReference type="NCBI Taxonomy" id="1923961"/>
    <lineage>
        <taxon>Bacteria</taxon>
        <taxon>Bacillati</taxon>
        <taxon>Actinomycetota</taxon>
        <taxon>Actinomycetes</taxon>
        <taxon>Kitasatosporales</taxon>
        <taxon>Streptomycetaceae</taxon>
        <taxon>Streptomyces</taxon>
    </lineage>
</organism>